<evidence type="ECO:0000256" key="2">
    <source>
        <dbReference type="ARBA" id="ARBA00006899"/>
    </source>
</evidence>
<dbReference type="GeneID" id="19146120"/>
<dbReference type="GO" id="GO:0008270">
    <property type="term" value="F:zinc ion binding"/>
    <property type="evidence" value="ECO:0007669"/>
    <property type="project" value="UniProtKB-KW"/>
</dbReference>
<feature type="domain" description="RRN7-type" evidence="11">
    <location>
        <begin position="3"/>
        <end position="36"/>
    </location>
</feature>
<evidence type="ECO:0000256" key="5">
    <source>
        <dbReference type="ARBA" id="ARBA00022833"/>
    </source>
</evidence>
<evidence type="ECO:0000256" key="6">
    <source>
        <dbReference type="ARBA" id="ARBA00023015"/>
    </source>
</evidence>
<dbReference type="PANTHER" id="PTHR31576">
    <property type="entry name" value="TATA BOX-BINDING PROTEIN-ASSOCIATED FACTOR RNA POLYMERASE I SUBUNIT B"/>
    <property type="match status" value="1"/>
</dbReference>
<feature type="region of interest" description="Disordered" evidence="10">
    <location>
        <begin position="126"/>
        <end position="166"/>
    </location>
</feature>
<evidence type="ECO:0000256" key="10">
    <source>
        <dbReference type="SAM" id="MobiDB-lite"/>
    </source>
</evidence>
<reference evidence="14 15" key="1">
    <citation type="journal article" date="2013" name="PLoS Genet.">
        <title>Comparative genome structure, secondary metabolite, and effector coding capacity across Cochliobolus pathogens.</title>
        <authorList>
            <person name="Condon B.J."/>
            <person name="Leng Y."/>
            <person name="Wu D."/>
            <person name="Bushley K.E."/>
            <person name="Ohm R.A."/>
            <person name="Otillar R."/>
            <person name="Martin J."/>
            <person name="Schackwitz W."/>
            <person name="Grimwood J."/>
            <person name="MohdZainudin N."/>
            <person name="Xue C."/>
            <person name="Wang R."/>
            <person name="Manning V.A."/>
            <person name="Dhillon B."/>
            <person name="Tu Z.J."/>
            <person name="Steffenson B.J."/>
            <person name="Salamov A."/>
            <person name="Sun H."/>
            <person name="Lowry S."/>
            <person name="LaButti K."/>
            <person name="Han J."/>
            <person name="Copeland A."/>
            <person name="Lindquist E."/>
            <person name="Barry K."/>
            <person name="Schmutz J."/>
            <person name="Baker S.E."/>
            <person name="Ciuffetti L.M."/>
            <person name="Grigoriev I.V."/>
            <person name="Zhong S."/>
            <person name="Turgeon B.G."/>
        </authorList>
    </citation>
    <scope>NUCLEOTIDE SEQUENCE [LARGE SCALE GENOMIC DNA]</scope>
    <source>
        <strain evidence="14 15">26-R-13</strain>
    </source>
</reference>
<gene>
    <name evidence="14" type="ORF">COCCADRAFT_27029</name>
</gene>
<keyword evidence="7" id="KW-0238">DNA-binding</keyword>
<keyword evidence="6" id="KW-0805">Transcription regulation</keyword>
<comment type="subcellular location">
    <subcellularLocation>
        <location evidence="1">Nucleus</location>
        <location evidence="1">Nucleolus</location>
    </subcellularLocation>
</comment>
<organism evidence="14 15">
    <name type="scientific">Cochliobolus carbonum (strain 26-R-13)</name>
    <name type="common">Maize leaf spot fungus</name>
    <name type="synonym">Bipolaris zeicola</name>
    <dbReference type="NCBI Taxonomy" id="930089"/>
    <lineage>
        <taxon>Eukaryota</taxon>
        <taxon>Fungi</taxon>
        <taxon>Dikarya</taxon>
        <taxon>Ascomycota</taxon>
        <taxon>Pezizomycotina</taxon>
        <taxon>Dothideomycetes</taxon>
        <taxon>Pleosporomycetidae</taxon>
        <taxon>Pleosporales</taxon>
        <taxon>Pleosporineae</taxon>
        <taxon>Pleosporaceae</taxon>
        <taxon>Bipolaris</taxon>
    </lineage>
</organism>
<dbReference type="InterPro" id="IPR021752">
    <property type="entry name" value="TF_Rrn7_Zf"/>
</dbReference>
<dbReference type="InterPro" id="IPR033599">
    <property type="entry name" value="TAF1B/Rrn7"/>
</dbReference>
<evidence type="ECO:0000256" key="8">
    <source>
        <dbReference type="ARBA" id="ARBA00023163"/>
    </source>
</evidence>
<dbReference type="InterPro" id="IPR048538">
    <property type="entry name" value="Rrn7_cyclin_C"/>
</dbReference>
<dbReference type="STRING" id="930089.W6Y3F4"/>
<proteinExistence type="inferred from homology"/>
<evidence type="ECO:0000256" key="9">
    <source>
        <dbReference type="ARBA" id="ARBA00023242"/>
    </source>
</evidence>
<accession>W6Y3F4</accession>
<dbReference type="Pfam" id="PF11781">
    <property type="entry name" value="Zn_ribbon_RRN7"/>
    <property type="match status" value="1"/>
</dbReference>
<feature type="domain" description="Rrn7/TAF1B C-terminal cyclin" evidence="13">
    <location>
        <begin position="237"/>
        <end position="402"/>
    </location>
</feature>
<dbReference type="OrthoDB" id="428577at2759"/>
<keyword evidence="5" id="KW-0862">Zinc</keyword>
<dbReference type="eggNOG" id="ENOG502RYCI">
    <property type="taxonomic scope" value="Eukaryota"/>
</dbReference>
<evidence type="ECO:0008006" key="16">
    <source>
        <dbReference type="Google" id="ProtNLM"/>
    </source>
</evidence>
<evidence type="ECO:0000256" key="1">
    <source>
        <dbReference type="ARBA" id="ARBA00004604"/>
    </source>
</evidence>
<dbReference type="PANTHER" id="PTHR31576:SF2">
    <property type="entry name" value="TATA BOX-BINDING PROTEIN-ASSOCIATED FACTOR RNA POLYMERASE I SUBUNIT B"/>
    <property type="match status" value="1"/>
</dbReference>
<evidence type="ECO:0000259" key="11">
    <source>
        <dbReference type="Pfam" id="PF11781"/>
    </source>
</evidence>
<evidence type="ECO:0000259" key="12">
    <source>
        <dbReference type="Pfam" id="PF20644"/>
    </source>
</evidence>
<dbReference type="AlphaFoldDB" id="W6Y3F4"/>
<keyword evidence="4" id="KW-0863">Zinc-finger</keyword>
<dbReference type="GO" id="GO:0001164">
    <property type="term" value="F:RNA polymerase I core promoter sequence-specific DNA binding"/>
    <property type="evidence" value="ECO:0007669"/>
    <property type="project" value="InterPro"/>
</dbReference>
<feature type="domain" description="Rrn7/TAF1B N-terminal cyclin" evidence="12">
    <location>
        <begin position="84"/>
        <end position="217"/>
    </location>
</feature>
<sequence length="540" mass="61946">MAIKGPVCGIDNCRSRRYEEGEDAHLYCENGHQQAGVVHGEDDDDYRTASRTVTRKKRDVEEDGRTTNKIAKGTQAFDLYLKCLQLILRHQIWFLVQNKGLPAELETVVYDLWALRIAQLESRIASNEDPNADSQPQPQTFSTLESEDDLTDTEKGHVHGKKRKRGKMLSTAPNLNDCLLLCYLGIKTLRLPVTPGDIHAWVTDNKLPYWRAIKLVPLSMRDRLLPVYRAVLDPSAPFTYTRFYRLLTDLQISYGADHGIIWPPLNVPLLLFRYLKELALPLELYGATRCLAELLSYDFAPHYENKKRMGIRYIAEAQLASCLIVCTKLLCPFSSDQLCWRFSAGKTVAVMNWDVWCKEMSGVNDKDTDTGRFTTEEMAKLQNEDVFSMGSEDMDRYLDFYADAFLDDAAIQRTKRTDYFREALFDMFPIEKETKHPTKSSYPKLSLQQELGVVKSVHSMMATIPNTEDDSGQILRAGQAYRIWETQEDLPEVARVFYEKIGRLAGLPMDMLLLAVKFTEARVEQWRRQQEKNSCVSNPT</sequence>
<keyword evidence="15" id="KW-1185">Reference proteome</keyword>
<dbReference type="Proteomes" id="UP000053841">
    <property type="component" value="Unassembled WGS sequence"/>
</dbReference>
<evidence type="ECO:0000256" key="7">
    <source>
        <dbReference type="ARBA" id="ARBA00023125"/>
    </source>
</evidence>
<evidence type="ECO:0000313" key="15">
    <source>
        <dbReference type="Proteomes" id="UP000053841"/>
    </source>
</evidence>
<dbReference type="Pfam" id="PF20645">
    <property type="entry name" value="Rrn7_cyclin_C"/>
    <property type="match status" value="1"/>
</dbReference>
<keyword evidence="8" id="KW-0804">Transcription</keyword>
<protein>
    <recommendedName>
        <fullName evidence="16">RRN7-type domain-containing protein</fullName>
    </recommendedName>
</protein>
<dbReference type="InterPro" id="IPR048540">
    <property type="entry name" value="Rrn7_cyclin_N"/>
</dbReference>
<evidence type="ECO:0000313" key="14">
    <source>
        <dbReference type="EMBL" id="EUC32493.1"/>
    </source>
</evidence>
<name>W6Y3F4_COCC2</name>
<dbReference type="GO" id="GO:0042790">
    <property type="term" value="P:nucleolar large rRNA transcription by RNA polymerase I"/>
    <property type="evidence" value="ECO:0007669"/>
    <property type="project" value="TreeGrafter"/>
</dbReference>
<dbReference type="EMBL" id="KI964632">
    <property type="protein sequence ID" value="EUC32493.1"/>
    <property type="molecule type" value="Genomic_DNA"/>
</dbReference>
<evidence type="ECO:0000259" key="13">
    <source>
        <dbReference type="Pfam" id="PF20645"/>
    </source>
</evidence>
<dbReference type="GO" id="GO:0070860">
    <property type="term" value="C:RNA polymerase I core factor complex"/>
    <property type="evidence" value="ECO:0007669"/>
    <property type="project" value="InterPro"/>
</dbReference>
<keyword evidence="9" id="KW-0539">Nucleus</keyword>
<keyword evidence="3" id="KW-0479">Metal-binding</keyword>
<evidence type="ECO:0000256" key="3">
    <source>
        <dbReference type="ARBA" id="ARBA00022723"/>
    </source>
</evidence>
<dbReference type="Pfam" id="PF20644">
    <property type="entry name" value="Rrn7_cyclin_N"/>
    <property type="match status" value="1"/>
</dbReference>
<dbReference type="HOGENOM" id="CLU_016553_2_2_1"/>
<comment type="similarity">
    <text evidence="2">Belongs to the RRN7/TAF1B family.</text>
</comment>
<dbReference type="RefSeq" id="XP_007713211.1">
    <property type="nucleotide sequence ID" value="XM_007715021.1"/>
</dbReference>
<dbReference type="KEGG" id="bze:COCCADRAFT_27029"/>
<evidence type="ECO:0000256" key="4">
    <source>
        <dbReference type="ARBA" id="ARBA00022771"/>
    </source>
</evidence>
<feature type="compositionally biased region" description="Polar residues" evidence="10">
    <location>
        <begin position="126"/>
        <end position="144"/>
    </location>
</feature>